<dbReference type="Proteomes" id="UP000308600">
    <property type="component" value="Unassembled WGS sequence"/>
</dbReference>
<accession>A0ACD3B7S3</accession>
<name>A0ACD3B7S3_9AGAR</name>
<evidence type="ECO:0000313" key="2">
    <source>
        <dbReference type="Proteomes" id="UP000308600"/>
    </source>
</evidence>
<reference evidence="1 2" key="1">
    <citation type="journal article" date="2019" name="Nat. Ecol. Evol.">
        <title>Megaphylogeny resolves global patterns of mushroom evolution.</title>
        <authorList>
            <person name="Varga T."/>
            <person name="Krizsan K."/>
            <person name="Foldi C."/>
            <person name="Dima B."/>
            <person name="Sanchez-Garcia M."/>
            <person name="Sanchez-Ramirez S."/>
            <person name="Szollosi G.J."/>
            <person name="Szarkandi J.G."/>
            <person name="Papp V."/>
            <person name="Albert L."/>
            <person name="Andreopoulos W."/>
            <person name="Angelini C."/>
            <person name="Antonin V."/>
            <person name="Barry K.W."/>
            <person name="Bougher N.L."/>
            <person name="Buchanan P."/>
            <person name="Buyck B."/>
            <person name="Bense V."/>
            <person name="Catcheside P."/>
            <person name="Chovatia M."/>
            <person name="Cooper J."/>
            <person name="Damon W."/>
            <person name="Desjardin D."/>
            <person name="Finy P."/>
            <person name="Geml J."/>
            <person name="Haridas S."/>
            <person name="Hughes K."/>
            <person name="Justo A."/>
            <person name="Karasinski D."/>
            <person name="Kautmanova I."/>
            <person name="Kiss B."/>
            <person name="Kocsube S."/>
            <person name="Kotiranta H."/>
            <person name="LaButti K.M."/>
            <person name="Lechner B.E."/>
            <person name="Liimatainen K."/>
            <person name="Lipzen A."/>
            <person name="Lukacs Z."/>
            <person name="Mihaltcheva S."/>
            <person name="Morgado L.N."/>
            <person name="Niskanen T."/>
            <person name="Noordeloos M.E."/>
            <person name="Ohm R.A."/>
            <person name="Ortiz-Santana B."/>
            <person name="Ovrebo C."/>
            <person name="Racz N."/>
            <person name="Riley R."/>
            <person name="Savchenko A."/>
            <person name="Shiryaev A."/>
            <person name="Soop K."/>
            <person name="Spirin V."/>
            <person name="Szebenyi C."/>
            <person name="Tomsovsky M."/>
            <person name="Tulloss R.E."/>
            <person name="Uehling J."/>
            <person name="Grigoriev I.V."/>
            <person name="Vagvolgyi C."/>
            <person name="Papp T."/>
            <person name="Martin F.M."/>
            <person name="Miettinen O."/>
            <person name="Hibbett D.S."/>
            <person name="Nagy L.G."/>
        </authorList>
    </citation>
    <scope>NUCLEOTIDE SEQUENCE [LARGE SCALE GENOMIC DNA]</scope>
    <source>
        <strain evidence="1 2">NL-1719</strain>
    </source>
</reference>
<sequence>MSTWRGRASSTSVNDRGGSPWNNNNNNSHSNNTNSGIAGRGQRGRGRGSRGQGRGWGSPTSANTSVPPSSLGQQLPTLSRNPGTVNSNRIERFDTRTAQNARMTKSRFEFIASVSRSSGLENDGDALKDYRTQEEYRGFIQEKLDILQSRPPLKHDSPEDERKQRVELQENLLIRFRKLREGISSSQRNDQFAVEVYETSLYLSAIYNLPRHTTSVITNLIPEFYLSCPPPRPNAEIPVLVALLHHLAAAHPSQIPFSQLSDSVPDVVFPKESNGRSWLRDLTRALRMRNYYQLERLTQRSTIVSVLQVEDGFGPQAVFCLVDQLRIKARDSAWQVIRSAYKELSCQVEPNGTRDWLTHSLCLGAVSPSSDDALDVDQWLSQKKILGHVQPKEGTASKWIICKVR</sequence>
<protein>
    <submittedName>
        <fullName evidence="1">Uncharacterized protein</fullName>
    </submittedName>
</protein>
<dbReference type="EMBL" id="ML208274">
    <property type="protein sequence ID" value="TFK73637.1"/>
    <property type="molecule type" value="Genomic_DNA"/>
</dbReference>
<proteinExistence type="predicted"/>
<organism evidence="1 2">
    <name type="scientific">Pluteus cervinus</name>
    <dbReference type="NCBI Taxonomy" id="181527"/>
    <lineage>
        <taxon>Eukaryota</taxon>
        <taxon>Fungi</taxon>
        <taxon>Dikarya</taxon>
        <taxon>Basidiomycota</taxon>
        <taxon>Agaricomycotina</taxon>
        <taxon>Agaricomycetes</taxon>
        <taxon>Agaricomycetidae</taxon>
        <taxon>Agaricales</taxon>
        <taxon>Pluteineae</taxon>
        <taxon>Pluteaceae</taxon>
        <taxon>Pluteus</taxon>
    </lineage>
</organism>
<keyword evidence="2" id="KW-1185">Reference proteome</keyword>
<evidence type="ECO:0000313" key="1">
    <source>
        <dbReference type="EMBL" id="TFK73637.1"/>
    </source>
</evidence>
<gene>
    <name evidence="1" type="ORF">BDN72DRAFT_834519</name>
</gene>